<reference evidence="2 3" key="1">
    <citation type="submission" date="2021-03" db="EMBL/GenBank/DDBJ databases">
        <title>Assistant Professor.</title>
        <authorList>
            <person name="Huq M.A."/>
        </authorList>
    </citation>
    <scope>NUCLEOTIDE SEQUENCE [LARGE SCALE GENOMIC DNA]</scope>
    <source>
        <strain evidence="2 3">MAH-29</strain>
    </source>
</reference>
<feature type="transmembrane region" description="Helical" evidence="1">
    <location>
        <begin position="105"/>
        <end position="125"/>
    </location>
</feature>
<sequence length="432" mass="50591">MNLNRPLMPGFLKRAEHKLLLNNPLIWSTRVHLVLYYGILFNLLLAGICFLEPSDLRFRSKSMYWVSFVIIIAIIGLTVWLIYLLRFNVFKKYGNIKPLHGLVTFLFYFISAGMIVLSVFVYPIVECVRANRAFSDKELVGDINTINLSLAQLNRDSLNIRKYYYSDLEFVSSYWIDEHMRKKVLGSDEIRDEILRYTPTAAELADLEKEYYALRNKYAGADEFPYNNEVEMYAWDSPVERVRKRYKATKMIDNIGRITEKKYSFSGRELSWKIRAFYYFTLGITLLVFCFRQTTVRTFFLSLLSGVLLGILTVLIMAFGRAELSTVTGWMICYALVFFAGSLFTIRCNKRKALNGIFINLFVFIIPVFPLLVVSLIYELTKYNRYKYVGTGKSYMEEYFRYAEIGGPVLLLILLATFIHKIYRHWYSLPEN</sequence>
<feature type="transmembrane region" description="Helical" evidence="1">
    <location>
        <begin position="399"/>
        <end position="423"/>
    </location>
</feature>
<evidence type="ECO:0000313" key="2">
    <source>
        <dbReference type="EMBL" id="MBO9204763.1"/>
    </source>
</evidence>
<keyword evidence="1" id="KW-1133">Transmembrane helix</keyword>
<gene>
    <name evidence="2" type="ORF">J7I42_31025</name>
</gene>
<dbReference type="Proteomes" id="UP000677244">
    <property type="component" value="Unassembled WGS sequence"/>
</dbReference>
<comment type="caution">
    <text evidence="2">The sequence shown here is derived from an EMBL/GenBank/DDBJ whole genome shotgun (WGS) entry which is preliminary data.</text>
</comment>
<evidence type="ECO:0000313" key="3">
    <source>
        <dbReference type="Proteomes" id="UP000677244"/>
    </source>
</evidence>
<feature type="transmembrane region" description="Helical" evidence="1">
    <location>
        <begin position="358"/>
        <end position="378"/>
    </location>
</feature>
<evidence type="ECO:0008006" key="4">
    <source>
        <dbReference type="Google" id="ProtNLM"/>
    </source>
</evidence>
<evidence type="ECO:0000256" key="1">
    <source>
        <dbReference type="SAM" id="Phobius"/>
    </source>
</evidence>
<name>A0ABS3Z3Z5_9BACT</name>
<keyword evidence="1" id="KW-0812">Transmembrane</keyword>
<feature type="transmembrane region" description="Helical" evidence="1">
    <location>
        <begin position="33"/>
        <end position="51"/>
    </location>
</feature>
<dbReference type="RefSeq" id="WP_209143658.1">
    <property type="nucleotide sequence ID" value="NZ_JAGHKO010000017.1"/>
</dbReference>
<dbReference type="EMBL" id="JAGHKO010000017">
    <property type="protein sequence ID" value="MBO9204763.1"/>
    <property type="molecule type" value="Genomic_DNA"/>
</dbReference>
<feature type="transmembrane region" description="Helical" evidence="1">
    <location>
        <begin position="63"/>
        <end position="85"/>
    </location>
</feature>
<keyword evidence="1" id="KW-0472">Membrane</keyword>
<organism evidence="2 3">
    <name type="scientific">Niastella soli</name>
    <dbReference type="NCBI Taxonomy" id="2821487"/>
    <lineage>
        <taxon>Bacteria</taxon>
        <taxon>Pseudomonadati</taxon>
        <taxon>Bacteroidota</taxon>
        <taxon>Chitinophagia</taxon>
        <taxon>Chitinophagales</taxon>
        <taxon>Chitinophagaceae</taxon>
        <taxon>Niastella</taxon>
    </lineage>
</organism>
<feature type="transmembrane region" description="Helical" evidence="1">
    <location>
        <begin position="300"/>
        <end position="320"/>
    </location>
</feature>
<feature type="transmembrane region" description="Helical" evidence="1">
    <location>
        <begin position="327"/>
        <end position="346"/>
    </location>
</feature>
<keyword evidence="3" id="KW-1185">Reference proteome</keyword>
<accession>A0ABS3Z3Z5</accession>
<proteinExistence type="predicted"/>
<protein>
    <recommendedName>
        <fullName evidence="4">DUF805 domain-containing protein</fullName>
    </recommendedName>
</protein>